<evidence type="ECO:0000256" key="1">
    <source>
        <dbReference type="SAM" id="MobiDB-lite"/>
    </source>
</evidence>
<protein>
    <submittedName>
        <fullName evidence="2">Uncharacterized protein</fullName>
    </submittedName>
</protein>
<name>A0ABS6CBG5_9ACTN</name>
<gene>
    <name evidence="2" type="ORF">KN815_09085</name>
</gene>
<dbReference type="EMBL" id="JAHLEM010000075">
    <property type="protein sequence ID" value="MBU3864223.1"/>
    <property type="molecule type" value="Genomic_DNA"/>
</dbReference>
<evidence type="ECO:0000313" key="2">
    <source>
        <dbReference type="EMBL" id="MBU3864223.1"/>
    </source>
</evidence>
<comment type="caution">
    <text evidence="2">The sequence shown here is derived from an EMBL/GenBank/DDBJ whole genome shotgun (WGS) entry which is preliminary data.</text>
</comment>
<keyword evidence="3" id="KW-1185">Reference proteome</keyword>
<dbReference type="Proteomes" id="UP000720508">
    <property type="component" value="Unassembled WGS sequence"/>
</dbReference>
<organism evidence="2 3">
    <name type="scientific">Streptomyces niphimycinicus</name>
    <dbReference type="NCBI Taxonomy" id="2842201"/>
    <lineage>
        <taxon>Bacteria</taxon>
        <taxon>Bacillati</taxon>
        <taxon>Actinomycetota</taxon>
        <taxon>Actinomycetes</taxon>
        <taxon>Kitasatosporales</taxon>
        <taxon>Streptomycetaceae</taxon>
        <taxon>Streptomyces</taxon>
    </lineage>
</organism>
<dbReference type="RefSeq" id="WP_216341243.1">
    <property type="nucleotide sequence ID" value="NZ_JAHLEM010000075.1"/>
</dbReference>
<feature type="region of interest" description="Disordered" evidence="1">
    <location>
        <begin position="78"/>
        <end position="107"/>
    </location>
</feature>
<accession>A0ABS6CBG5</accession>
<reference evidence="2 3" key="1">
    <citation type="submission" date="2021-06" db="EMBL/GenBank/DDBJ databases">
        <authorList>
            <person name="Pan X."/>
        </authorList>
    </citation>
    <scope>NUCLEOTIDE SEQUENCE [LARGE SCALE GENOMIC DNA]</scope>
    <source>
        <strain evidence="2 3">4503</strain>
    </source>
</reference>
<evidence type="ECO:0000313" key="3">
    <source>
        <dbReference type="Proteomes" id="UP000720508"/>
    </source>
</evidence>
<sequence length="107" mass="11520">MPIFEYRGESANLKVLAREIGADPHLAGTCSLTLTPLRQDRRDSLRHANWAEISVSVASGLATNAVYDALKVLVERARDRGPVDEVTTRPEGGSGEETDGTEGAAER</sequence>
<proteinExistence type="predicted"/>
<feature type="compositionally biased region" description="Basic and acidic residues" evidence="1">
    <location>
        <begin position="78"/>
        <end position="88"/>
    </location>
</feature>